<gene>
    <name evidence="2" type="ORF">A3D49_02715</name>
</gene>
<feature type="transmembrane region" description="Helical" evidence="1">
    <location>
        <begin position="7"/>
        <end position="26"/>
    </location>
</feature>
<keyword evidence="1" id="KW-1133">Transmembrane helix</keyword>
<organism evidence="2 3">
    <name type="scientific">Candidatus Zambryskibacteria bacterium RIFCSPHIGHO2_02_FULL_43_37</name>
    <dbReference type="NCBI Taxonomy" id="1802749"/>
    <lineage>
        <taxon>Bacteria</taxon>
        <taxon>Candidatus Zambryskiibacteriota</taxon>
    </lineage>
</organism>
<comment type="caution">
    <text evidence="2">The sequence shown here is derived from an EMBL/GenBank/DDBJ whole genome shotgun (WGS) entry which is preliminary data.</text>
</comment>
<sequence>MQPEIRTILTGTLLILVFGFFSYAVISHSLESPNNAFAGSWACTADVQICPDGSAVSRVPPYCQFAQCKNQ</sequence>
<reference evidence="2 3" key="1">
    <citation type="journal article" date="2016" name="Nat. Commun.">
        <title>Thousands of microbial genomes shed light on interconnected biogeochemical processes in an aquifer system.</title>
        <authorList>
            <person name="Anantharaman K."/>
            <person name="Brown C.T."/>
            <person name="Hug L.A."/>
            <person name="Sharon I."/>
            <person name="Castelle C.J."/>
            <person name="Probst A.J."/>
            <person name="Thomas B.C."/>
            <person name="Singh A."/>
            <person name="Wilkins M.J."/>
            <person name="Karaoz U."/>
            <person name="Brodie E.L."/>
            <person name="Williams K.H."/>
            <person name="Hubbard S.S."/>
            <person name="Banfield J.F."/>
        </authorList>
    </citation>
    <scope>NUCLEOTIDE SEQUENCE [LARGE SCALE GENOMIC DNA]</scope>
</reference>
<evidence type="ECO:0000313" key="2">
    <source>
        <dbReference type="EMBL" id="OHA96730.1"/>
    </source>
</evidence>
<proteinExistence type="predicted"/>
<dbReference type="Proteomes" id="UP000177279">
    <property type="component" value="Unassembled WGS sequence"/>
</dbReference>
<name>A0A1G2THF2_9BACT</name>
<keyword evidence="1" id="KW-0812">Transmembrane</keyword>
<keyword evidence="1" id="KW-0472">Membrane</keyword>
<protein>
    <submittedName>
        <fullName evidence="2">Uncharacterized protein</fullName>
    </submittedName>
</protein>
<dbReference type="EMBL" id="MHVS01000004">
    <property type="protein sequence ID" value="OHA96730.1"/>
    <property type="molecule type" value="Genomic_DNA"/>
</dbReference>
<evidence type="ECO:0000313" key="3">
    <source>
        <dbReference type="Proteomes" id="UP000177279"/>
    </source>
</evidence>
<evidence type="ECO:0000256" key="1">
    <source>
        <dbReference type="SAM" id="Phobius"/>
    </source>
</evidence>
<accession>A0A1G2THF2</accession>
<dbReference type="AlphaFoldDB" id="A0A1G2THF2"/>